<evidence type="ECO:0000313" key="10">
    <source>
        <dbReference type="EMBL" id="MBB6039187.1"/>
    </source>
</evidence>
<feature type="domain" description="Major facilitator superfamily (MFS) profile" evidence="9">
    <location>
        <begin position="20"/>
        <end position="501"/>
    </location>
</feature>
<dbReference type="Proteomes" id="UP000548476">
    <property type="component" value="Unassembled WGS sequence"/>
</dbReference>
<keyword evidence="4" id="KW-1003">Cell membrane</keyword>
<reference evidence="10 11" key="1">
    <citation type="submission" date="2020-08" db="EMBL/GenBank/DDBJ databases">
        <title>Genomic Encyclopedia of Type Strains, Phase IV (KMG-IV): sequencing the most valuable type-strain genomes for metagenomic binning, comparative biology and taxonomic classification.</title>
        <authorList>
            <person name="Goeker M."/>
        </authorList>
    </citation>
    <scope>NUCLEOTIDE SEQUENCE [LARGE SCALE GENOMIC DNA]</scope>
    <source>
        <strain evidence="10 11">YIM 65646</strain>
    </source>
</reference>
<feature type="transmembrane region" description="Helical" evidence="8">
    <location>
        <begin position="173"/>
        <end position="194"/>
    </location>
</feature>
<evidence type="ECO:0000259" key="9">
    <source>
        <dbReference type="PROSITE" id="PS50850"/>
    </source>
</evidence>
<sequence>MSQATDASPSPKMRREILVVMPGLMLAMLLAMLDNTIVGTAMPVIVGEFGGYAHMSWVVTAYILAATISTPLYGKLGDLYGRKRLFMFAIALFLVGSAASGAAQDMGQLIAFRGLQGLGAGGLMVGVMAIIGDLIPPRERGKYQGFMAAVMMLAMIGGPFIGGFLTDAINWRWTFYINLPLGIVALLVVAFTLHIPRHRNKARIDYLGIVLLSVAAGSMVLLTTWGGTEYEWDSPQILGLAALGVVSLILLVMVERKAAEPVLPLRLFKDRNFVLINAVGFLQGFAMFGAMTFIPMYLQIVKGQTPTESGVTFIPMMLGAMVASLLSGQLLSKTGKYKIFPILGGAIMIAGMALLTTLNVDTSLWLTSGMLIVFGLGLGLIMQVSMVVAQNSAPQRDIGVASSTSTFLRNIGGSFGVALFGAIFANQLTNYFAGRLPGDTAANFTGGGAGLDPGQIKDLPAPILDVVHNGVTEAITNVFMWTIPFAIAGLLFALFVKQVPLRTGAAPGDNDAEPGDAEGAAEAEAAKLAAMH</sequence>
<dbReference type="EMBL" id="JACHGT010000020">
    <property type="protein sequence ID" value="MBB6039187.1"/>
    <property type="molecule type" value="Genomic_DNA"/>
</dbReference>
<dbReference type="Gene3D" id="1.20.1720.10">
    <property type="entry name" value="Multidrug resistance protein D"/>
    <property type="match status" value="1"/>
</dbReference>
<feature type="transmembrane region" description="Helical" evidence="8">
    <location>
        <begin position="237"/>
        <end position="254"/>
    </location>
</feature>
<feature type="transmembrane region" description="Helical" evidence="8">
    <location>
        <begin position="206"/>
        <end position="225"/>
    </location>
</feature>
<feature type="transmembrane region" description="Helical" evidence="8">
    <location>
        <begin position="339"/>
        <end position="358"/>
    </location>
</feature>
<feature type="transmembrane region" description="Helical" evidence="8">
    <location>
        <begin position="407"/>
        <end position="425"/>
    </location>
</feature>
<feature type="transmembrane region" description="Helical" evidence="8">
    <location>
        <begin position="274"/>
        <end position="298"/>
    </location>
</feature>
<accession>A0A841G0K6</accession>
<comment type="subcellular location">
    <subcellularLocation>
        <location evidence="1">Cell membrane</location>
        <topology evidence="1">Multi-pass membrane protein</topology>
    </subcellularLocation>
</comment>
<comment type="similarity">
    <text evidence="2">Belongs to the major facilitator superfamily. TCR/Tet family.</text>
</comment>
<keyword evidence="5 8" id="KW-0812">Transmembrane</keyword>
<dbReference type="AlphaFoldDB" id="A0A841G0K6"/>
<feature type="transmembrane region" description="Helical" evidence="8">
    <location>
        <begin position="17"/>
        <end position="46"/>
    </location>
</feature>
<dbReference type="NCBIfam" id="TIGR00711">
    <property type="entry name" value="efflux_EmrB"/>
    <property type="match status" value="1"/>
</dbReference>
<protein>
    <submittedName>
        <fullName evidence="10">EmrB/QacA subfamily drug resistance transporter</fullName>
    </submittedName>
</protein>
<organism evidence="10 11">
    <name type="scientific">Phytomonospora endophytica</name>
    <dbReference type="NCBI Taxonomy" id="714109"/>
    <lineage>
        <taxon>Bacteria</taxon>
        <taxon>Bacillati</taxon>
        <taxon>Actinomycetota</taxon>
        <taxon>Actinomycetes</taxon>
        <taxon>Micromonosporales</taxon>
        <taxon>Micromonosporaceae</taxon>
        <taxon>Phytomonospora</taxon>
    </lineage>
</organism>
<dbReference type="PRINTS" id="PR01036">
    <property type="entry name" value="TCRTETB"/>
</dbReference>
<feature type="transmembrane region" description="Helical" evidence="8">
    <location>
        <begin position="478"/>
        <end position="496"/>
    </location>
</feature>
<dbReference type="SUPFAM" id="SSF103473">
    <property type="entry name" value="MFS general substrate transporter"/>
    <property type="match status" value="1"/>
</dbReference>
<evidence type="ECO:0000256" key="4">
    <source>
        <dbReference type="ARBA" id="ARBA00022475"/>
    </source>
</evidence>
<name>A0A841G0K6_9ACTN</name>
<feature type="transmembrane region" description="Helical" evidence="8">
    <location>
        <begin position="85"/>
        <end position="104"/>
    </location>
</feature>
<dbReference type="GO" id="GO:0005886">
    <property type="term" value="C:plasma membrane"/>
    <property type="evidence" value="ECO:0007669"/>
    <property type="project" value="UniProtKB-SubCell"/>
</dbReference>
<keyword evidence="6 8" id="KW-1133">Transmembrane helix</keyword>
<dbReference type="FunFam" id="1.20.1720.10:FF:000004">
    <property type="entry name" value="EmrB/QacA family drug resistance transporter"/>
    <property type="match status" value="1"/>
</dbReference>
<evidence type="ECO:0000256" key="6">
    <source>
        <dbReference type="ARBA" id="ARBA00022989"/>
    </source>
</evidence>
<keyword evidence="3" id="KW-0813">Transport</keyword>
<evidence type="ECO:0000256" key="5">
    <source>
        <dbReference type="ARBA" id="ARBA00022692"/>
    </source>
</evidence>
<dbReference type="InterPro" id="IPR011701">
    <property type="entry name" value="MFS"/>
</dbReference>
<feature type="transmembrane region" description="Helical" evidence="8">
    <location>
        <begin position="52"/>
        <end position="73"/>
    </location>
</feature>
<evidence type="ECO:0000256" key="8">
    <source>
        <dbReference type="SAM" id="Phobius"/>
    </source>
</evidence>
<dbReference type="CDD" id="cd17502">
    <property type="entry name" value="MFS_Azr1_MDR_like"/>
    <property type="match status" value="1"/>
</dbReference>
<dbReference type="Pfam" id="PF07690">
    <property type="entry name" value="MFS_1"/>
    <property type="match status" value="1"/>
</dbReference>
<evidence type="ECO:0000256" key="1">
    <source>
        <dbReference type="ARBA" id="ARBA00004651"/>
    </source>
</evidence>
<gene>
    <name evidence="10" type="ORF">HNR73_007078</name>
</gene>
<feature type="transmembrane region" description="Helical" evidence="8">
    <location>
        <begin position="310"/>
        <end position="327"/>
    </location>
</feature>
<dbReference type="InterPro" id="IPR020846">
    <property type="entry name" value="MFS_dom"/>
</dbReference>
<dbReference type="PANTHER" id="PTHR23501:SF197">
    <property type="entry name" value="COMD"/>
    <property type="match status" value="1"/>
</dbReference>
<comment type="caution">
    <text evidence="10">The sequence shown here is derived from an EMBL/GenBank/DDBJ whole genome shotgun (WGS) entry which is preliminary data.</text>
</comment>
<dbReference type="PROSITE" id="PS50850">
    <property type="entry name" value="MFS"/>
    <property type="match status" value="1"/>
</dbReference>
<evidence type="ECO:0000256" key="2">
    <source>
        <dbReference type="ARBA" id="ARBA00007520"/>
    </source>
</evidence>
<keyword evidence="7 8" id="KW-0472">Membrane</keyword>
<evidence type="ECO:0000256" key="3">
    <source>
        <dbReference type="ARBA" id="ARBA00022448"/>
    </source>
</evidence>
<evidence type="ECO:0000313" key="11">
    <source>
        <dbReference type="Proteomes" id="UP000548476"/>
    </source>
</evidence>
<keyword evidence="11" id="KW-1185">Reference proteome</keyword>
<dbReference type="PANTHER" id="PTHR23501">
    <property type="entry name" value="MAJOR FACILITATOR SUPERFAMILY"/>
    <property type="match status" value="1"/>
</dbReference>
<dbReference type="InterPro" id="IPR004638">
    <property type="entry name" value="EmrB-like"/>
</dbReference>
<dbReference type="GO" id="GO:0022857">
    <property type="term" value="F:transmembrane transporter activity"/>
    <property type="evidence" value="ECO:0007669"/>
    <property type="project" value="InterPro"/>
</dbReference>
<feature type="transmembrane region" description="Helical" evidence="8">
    <location>
        <begin position="364"/>
        <end position="386"/>
    </location>
</feature>
<feature type="transmembrane region" description="Helical" evidence="8">
    <location>
        <begin position="110"/>
        <end position="131"/>
    </location>
</feature>
<dbReference type="RefSeq" id="WP_184792276.1">
    <property type="nucleotide sequence ID" value="NZ_BONT01000051.1"/>
</dbReference>
<feature type="transmembrane region" description="Helical" evidence="8">
    <location>
        <begin position="143"/>
        <end position="161"/>
    </location>
</feature>
<evidence type="ECO:0000256" key="7">
    <source>
        <dbReference type="ARBA" id="ARBA00023136"/>
    </source>
</evidence>
<dbReference type="InterPro" id="IPR036259">
    <property type="entry name" value="MFS_trans_sf"/>
</dbReference>
<dbReference type="Gene3D" id="1.20.1250.20">
    <property type="entry name" value="MFS general substrate transporter like domains"/>
    <property type="match status" value="1"/>
</dbReference>
<proteinExistence type="inferred from homology"/>